<gene>
    <name evidence="2" type="ORF">ABT322_34300</name>
</gene>
<evidence type="ECO:0000313" key="2">
    <source>
        <dbReference type="EMBL" id="MER6908714.1"/>
    </source>
</evidence>
<sequence>MTAIDDLLARAALQKSPRIPADAIPYVDTYPGPLPLPPPEIGVLPDDVLADDTAATHLRALCEVAATHATAPQITDFITDQLPSPQGAWVLGCLLHLAGTEDGARYWWQYAAGAGDRGASYCLSLHHQAHGDDHAATFWLDQADRHAPDVPEETEASTATVLRIVAQMTADSERTYSDTTLAVMTYATAAVTAGYRKHPDIEIPAPGPYFAETLQIILAAITTPQHDHPSPTSGSLPARPIEDDEVSTRHPKTPEPDHVLVQLAAPDAECASAFHEAVAPAWQHVPSERPQKPGQREVLMRFLLDRRRLNLMPATRPSSRPKPPRGHNSAPTGVRAGG</sequence>
<keyword evidence="3" id="KW-1185">Reference proteome</keyword>
<name>A0ABV1VRM3_9ACTN</name>
<dbReference type="RefSeq" id="WP_350725728.1">
    <property type="nucleotide sequence ID" value="NZ_JBEPCO010000076.1"/>
</dbReference>
<protein>
    <submittedName>
        <fullName evidence="2">DUF6207 family protein</fullName>
    </submittedName>
</protein>
<reference evidence="2 3" key="1">
    <citation type="submission" date="2024-06" db="EMBL/GenBank/DDBJ databases">
        <title>The Natural Products Discovery Center: Release of the First 8490 Sequenced Strains for Exploring Actinobacteria Biosynthetic Diversity.</title>
        <authorList>
            <person name="Kalkreuter E."/>
            <person name="Kautsar S.A."/>
            <person name="Yang D."/>
            <person name="Bader C.D."/>
            <person name="Teijaro C.N."/>
            <person name="Fluegel L."/>
            <person name="Davis C.M."/>
            <person name="Simpson J.R."/>
            <person name="Lauterbach L."/>
            <person name="Steele A.D."/>
            <person name="Gui C."/>
            <person name="Meng S."/>
            <person name="Li G."/>
            <person name="Viehrig K."/>
            <person name="Ye F."/>
            <person name="Su P."/>
            <person name="Kiefer A.F."/>
            <person name="Nichols A."/>
            <person name="Cepeda A.J."/>
            <person name="Yan W."/>
            <person name="Fan B."/>
            <person name="Jiang Y."/>
            <person name="Adhikari A."/>
            <person name="Zheng C.-J."/>
            <person name="Schuster L."/>
            <person name="Cowan T.M."/>
            <person name="Smanski M.J."/>
            <person name="Chevrette M.G."/>
            <person name="De Carvalho L.P.S."/>
            <person name="Shen B."/>
        </authorList>
    </citation>
    <scope>NUCLEOTIDE SEQUENCE [LARGE SCALE GENOMIC DNA]</scope>
    <source>
        <strain evidence="2 3">NPDC000632</strain>
    </source>
</reference>
<evidence type="ECO:0000256" key="1">
    <source>
        <dbReference type="SAM" id="MobiDB-lite"/>
    </source>
</evidence>
<comment type="caution">
    <text evidence="2">The sequence shown here is derived from an EMBL/GenBank/DDBJ whole genome shotgun (WGS) entry which is preliminary data.</text>
</comment>
<dbReference type="EMBL" id="JBEPCV010000050">
    <property type="protein sequence ID" value="MER6908714.1"/>
    <property type="molecule type" value="Genomic_DNA"/>
</dbReference>
<feature type="region of interest" description="Disordered" evidence="1">
    <location>
        <begin position="224"/>
        <end position="254"/>
    </location>
</feature>
<dbReference type="InterPro" id="IPR045775">
    <property type="entry name" value="DUF6207"/>
</dbReference>
<accession>A0ABV1VRM3</accession>
<proteinExistence type="predicted"/>
<feature type="region of interest" description="Disordered" evidence="1">
    <location>
        <begin position="312"/>
        <end position="338"/>
    </location>
</feature>
<evidence type="ECO:0000313" key="3">
    <source>
        <dbReference type="Proteomes" id="UP001490330"/>
    </source>
</evidence>
<dbReference type="Proteomes" id="UP001490330">
    <property type="component" value="Unassembled WGS sequence"/>
</dbReference>
<organism evidence="2 3">
    <name type="scientific">Streptomyces flaveolus</name>
    <dbReference type="NCBI Taxonomy" id="67297"/>
    <lineage>
        <taxon>Bacteria</taxon>
        <taxon>Bacillati</taxon>
        <taxon>Actinomycetota</taxon>
        <taxon>Actinomycetes</taxon>
        <taxon>Kitasatosporales</taxon>
        <taxon>Streptomycetaceae</taxon>
        <taxon>Streptomyces</taxon>
    </lineage>
</organism>
<dbReference type="Pfam" id="PF19711">
    <property type="entry name" value="DUF6207"/>
    <property type="match status" value="1"/>
</dbReference>